<evidence type="ECO:0000313" key="4">
    <source>
        <dbReference type="EMBL" id="CAL6015817.1"/>
    </source>
</evidence>
<evidence type="ECO:0000313" key="6">
    <source>
        <dbReference type="Proteomes" id="UP001642409"/>
    </source>
</evidence>
<accession>A0AA86PK10</accession>
<reference evidence="4 6" key="2">
    <citation type="submission" date="2024-07" db="EMBL/GenBank/DDBJ databases">
        <authorList>
            <person name="Akdeniz Z."/>
        </authorList>
    </citation>
    <scope>NUCLEOTIDE SEQUENCE [LARGE SCALE GENOMIC DNA]</scope>
</reference>
<evidence type="ECO:0000259" key="1">
    <source>
        <dbReference type="PROSITE" id="PS50011"/>
    </source>
</evidence>
<protein>
    <recommendedName>
        <fullName evidence="1">Protein kinase domain-containing protein</fullName>
    </recommendedName>
</protein>
<dbReference type="EMBL" id="CAXDID020000240">
    <property type="protein sequence ID" value="CAL6062690.1"/>
    <property type="molecule type" value="Genomic_DNA"/>
</dbReference>
<dbReference type="SUPFAM" id="SSF56112">
    <property type="entry name" value="Protein kinase-like (PK-like)"/>
    <property type="match status" value="1"/>
</dbReference>
<dbReference type="GO" id="GO:0004672">
    <property type="term" value="F:protein kinase activity"/>
    <property type="evidence" value="ECO:0007669"/>
    <property type="project" value="InterPro"/>
</dbReference>
<dbReference type="Gene3D" id="1.10.510.10">
    <property type="entry name" value="Transferase(Phosphotransferase) domain 1"/>
    <property type="match status" value="1"/>
</dbReference>
<feature type="domain" description="Protein kinase" evidence="1">
    <location>
        <begin position="1"/>
        <end position="262"/>
    </location>
</feature>
<proteinExistence type="predicted"/>
<gene>
    <name evidence="4" type="ORF">HINF_LOCUS25205</name>
    <name evidence="2" type="ORF">HINF_LOCUS28669</name>
    <name evidence="5" type="ORF">HINF_LOCUS50310</name>
    <name evidence="3" type="ORF">HINF_LOCUS55184</name>
</gene>
<name>A0AA86PK10_9EUKA</name>
<reference evidence="2" key="1">
    <citation type="submission" date="2023-06" db="EMBL/GenBank/DDBJ databases">
        <authorList>
            <person name="Kurt Z."/>
        </authorList>
    </citation>
    <scope>NUCLEOTIDE SEQUENCE</scope>
</reference>
<dbReference type="EMBL" id="CATOUU010001024">
    <property type="protein sequence ID" value="CAI9967539.1"/>
    <property type="molecule type" value="Genomic_DNA"/>
</dbReference>
<sequence>MDAEETFPRDTTLRTHSWYEAHLDAFLLDLLKLRTASQPPAGVMIPEYTEYSCQKMFIRIQSPTSKPITRFDQTQWSKTPRQVFSLFFAILDAGIFVHQQGAVLRQIALENILAGKSGYKVIPFYQESQQNTLTVNCPVEYCSPEFYNYAIYVDKLNFAQQQDYRKYLAFPAELRLRQKIKFSVNVDIYSIGKFIYQIVTGQQPPSPFDAEDLETQRLTAQKILQKYPFGELFNKVVMKMLFLIDTYYYNLLEVQQDVNIIYKLSQGKQMSTGTMMSYDQFKTLNAAKSNYSVTTIRTVIDHLLGTIQYSQVQQLKLKTHLYQNQQLNNATVAFIQSKKQLETFAETYSSQDLNKIFAGDKSGRLAILQGYIGSGKTQVLYDILSFYSTQVFSFACYIPLRSQNCFSRFSLDNLDLIPPTYLKQTKIVDFYHYILIYVLFAVQQLSIPKTLQKIQKAFQSQNDINKLSALCPGFYQFINVGQNSKLIQITSDITKEVLYKILDIILQTSLLIVMGFDDLQSNQHQNETKILFTLLESFPRLCVITTEVPSMQVSQQSFSITGTSNGRLTQEVCSLFEYFSEQLQQADQPVEKRTTTQMYSDIMSVGSCLSDNQQQRGEQNKGSANEIKTQTFIAQQSQKKKLSAIFISVNYLSQTQMEEYLSNFGLKSQDLVLSAYRKSQGSIRNIKLLLQQLFQQSGWLQQSMANYITLESVQSDDIQIFASYLRAKQMNQIQQKELEILQICSALGYFVDQNWLIQIMELRMEQIQSLCTQLGSQNGYIFSFALPHVNMKHKTYLNSNQNYQIENVFVWQSTLACKVFLESFTTQFSNNLFSTAKFLLTRYQNQFSFIEISNDRLQFFIPVLQGDKLDFQIENLVDDINAEYGMNVKQCNQKSSLVKLLRRTSPVRLTSQLRPFVQKIMSADNFGTNYDGLFVSIEQLTLCLNPCTSYLPDIFDQIELMQLNQSLLKNVKFYGLIPKIYFKYLDYAIMQLTETKNQLQVLGIEQKIDFIEDVPKTKEIFDTENKFLQYCISIDQLYKVFYQLQSDFIEFQAQQLRHTNYKNINKFDFQIPPNEFIMLQRRIVLQMLIDGKFEECNNIIIKVLDIFGVKDFVVQMECLQDQYQNVMTQFFQQESIKILNQNDTESALQQLIFGLWLTSVTMNRRNYAQNIAMGMVQRGIRYGFNGHSLYCVIALLKDFDEFNFSPEVAEQLVDQLSTLQIFDQSLTGLINMMSYQLKCKIRPPDIQAQNLHQYKMQQYFVLAQQITFSNSLQISICMYLTQLFIEKKYSVIASFCQDFLKDVSYINLQSLSQFILQVGLCAMRYIQITDMPPNIGKCETIYESSAILVQTITEMSQLDYTKAFKALYMLEGEPLFEQELKLNSMQLKLKCGVDLEQKEMLSIEESTNYQSQQQIGQIKQLWKIVTGIE</sequence>
<dbReference type="PROSITE" id="PS50011">
    <property type="entry name" value="PROTEIN_KINASE_DOM"/>
    <property type="match status" value="1"/>
</dbReference>
<dbReference type="GO" id="GO:0005524">
    <property type="term" value="F:ATP binding"/>
    <property type="evidence" value="ECO:0007669"/>
    <property type="project" value="InterPro"/>
</dbReference>
<dbReference type="InterPro" id="IPR011009">
    <property type="entry name" value="Kinase-like_dom_sf"/>
</dbReference>
<dbReference type="InterPro" id="IPR000719">
    <property type="entry name" value="Prot_kinase_dom"/>
</dbReference>
<dbReference type="EMBL" id="CAXDID020000075">
    <property type="protein sequence ID" value="CAL6015817.1"/>
    <property type="molecule type" value="Genomic_DNA"/>
</dbReference>
<evidence type="ECO:0000313" key="5">
    <source>
        <dbReference type="EMBL" id="CAL6062690.1"/>
    </source>
</evidence>
<dbReference type="EMBL" id="CATOUU010000687">
    <property type="protein sequence ID" value="CAI9941024.1"/>
    <property type="molecule type" value="Genomic_DNA"/>
</dbReference>
<comment type="caution">
    <text evidence="2">The sequence shown here is derived from an EMBL/GenBank/DDBJ whole genome shotgun (WGS) entry which is preliminary data.</text>
</comment>
<dbReference type="Proteomes" id="UP001642409">
    <property type="component" value="Unassembled WGS sequence"/>
</dbReference>
<evidence type="ECO:0000313" key="2">
    <source>
        <dbReference type="EMBL" id="CAI9941024.1"/>
    </source>
</evidence>
<keyword evidence="6" id="KW-1185">Reference proteome</keyword>
<organism evidence="2">
    <name type="scientific">Hexamita inflata</name>
    <dbReference type="NCBI Taxonomy" id="28002"/>
    <lineage>
        <taxon>Eukaryota</taxon>
        <taxon>Metamonada</taxon>
        <taxon>Diplomonadida</taxon>
        <taxon>Hexamitidae</taxon>
        <taxon>Hexamitinae</taxon>
        <taxon>Hexamita</taxon>
    </lineage>
</organism>
<evidence type="ECO:0000313" key="3">
    <source>
        <dbReference type="EMBL" id="CAI9967539.1"/>
    </source>
</evidence>